<dbReference type="EMBL" id="LUGH01000263">
    <property type="protein sequence ID" value="OBZ86887.1"/>
    <property type="molecule type" value="Genomic_DNA"/>
</dbReference>
<sequence length="164" mass="18782">MDTANLQWKRFSVQDLDRYDASPLAQVNEEANNSFNPEDDAETNQPQETTVTVRRYSRDQMHDLNKTTPDEMGSVCGRLVESYLEMGRMERRRWQNHERTLGTTEDPNSTENCAPLPDMMPTTHTIPGIAPANDKTQDEFRDSATYRKYIKVTLGLKTSKHAGI</sequence>
<gene>
    <name evidence="3" type="ORF">A0J61_05057</name>
    <name evidence="2" type="ORF">A0J61_05059</name>
</gene>
<dbReference type="Proteomes" id="UP000093000">
    <property type="component" value="Unassembled WGS sequence"/>
</dbReference>
<evidence type="ECO:0000313" key="2">
    <source>
        <dbReference type="EMBL" id="OBZ86887.1"/>
    </source>
</evidence>
<comment type="caution">
    <text evidence="2">The sequence shown here is derived from an EMBL/GenBank/DDBJ whole genome shotgun (WGS) entry which is preliminary data.</text>
</comment>
<organism evidence="2 4">
    <name type="scientific">Choanephora cucurbitarum</name>
    <dbReference type="NCBI Taxonomy" id="101091"/>
    <lineage>
        <taxon>Eukaryota</taxon>
        <taxon>Fungi</taxon>
        <taxon>Fungi incertae sedis</taxon>
        <taxon>Mucoromycota</taxon>
        <taxon>Mucoromycotina</taxon>
        <taxon>Mucoromycetes</taxon>
        <taxon>Mucorales</taxon>
        <taxon>Mucorineae</taxon>
        <taxon>Choanephoraceae</taxon>
        <taxon>Choanephoroideae</taxon>
        <taxon>Choanephora</taxon>
    </lineage>
</organism>
<dbReference type="AlphaFoldDB" id="A0A1C7NCR9"/>
<protein>
    <submittedName>
        <fullName evidence="2">Uncharacterized protein</fullName>
    </submittedName>
</protein>
<evidence type="ECO:0000313" key="4">
    <source>
        <dbReference type="Proteomes" id="UP000093000"/>
    </source>
</evidence>
<dbReference type="EMBL" id="LUGH01000263">
    <property type="protein sequence ID" value="OBZ86893.1"/>
    <property type="molecule type" value="Genomic_DNA"/>
</dbReference>
<name>A0A1C7NCR9_9FUNG</name>
<proteinExistence type="predicted"/>
<keyword evidence="4" id="KW-1185">Reference proteome</keyword>
<accession>A0A1C7NCR9</accession>
<evidence type="ECO:0000256" key="1">
    <source>
        <dbReference type="SAM" id="MobiDB-lite"/>
    </source>
</evidence>
<reference evidence="2 4" key="1">
    <citation type="submission" date="2016-03" db="EMBL/GenBank/DDBJ databases">
        <title>Choanephora cucurbitarum.</title>
        <authorList>
            <person name="Min B."/>
            <person name="Park H."/>
            <person name="Park J.-H."/>
            <person name="Shin H.-D."/>
            <person name="Choi I.-G."/>
        </authorList>
    </citation>
    <scope>NUCLEOTIDE SEQUENCE [LARGE SCALE GENOMIC DNA]</scope>
    <source>
        <strain evidence="2 4">KUS-F28377</strain>
    </source>
</reference>
<feature type="region of interest" description="Disordered" evidence="1">
    <location>
        <begin position="31"/>
        <end position="50"/>
    </location>
</feature>
<dbReference type="InParanoid" id="A0A1C7NCR9"/>
<evidence type="ECO:0000313" key="3">
    <source>
        <dbReference type="EMBL" id="OBZ86893.1"/>
    </source>
</evidence>